<dbReference type="InterPro" id="IPR004007">
    <property type="entry name" value="DhaL_dom"/>
</dbReference>
<dbReference type="FunFam" id="1.25.40.340:FF:000002">
    <property type="entry name" value="Dihydroxyacetone kinase, L subunit"/>
    <property type="match status" value="1"/>
</dbReference>
<dbReference type="PANTHER" id="PTHR28629:SF4">
    <property type="entry name" value="TRIOKINASE_FMN CYCLASE"/>
    <property type="match status" value="1"/>
</dbReference>
<evidence type="ECO:0000256" key="1">
    <source>
        <dbReference type="ARBA" id="ARBA00022679"/>
    </source>
</evidence>
<comment type="caution">
    <text evidence="4">The sequence shown here is derived from an EMBL/GenBank/DDBJ whole genome shotgun (WGS) entry which is preliminary data.</text>
</comment>
<dbReference type="InterPro" id="IPR036117">
    <property type="entry name" value="DhaL_dom_sf"/>
</dbReference>
<dbReference type="EMBL" id="QGNW01000368">
    <property type="protein sequence ID" value="RVW74518.1"/>
    <property type="molecule type" value="Genomic_DNA"/>
</dbReference>
<keyword evidence="1" id="KW-0808">Transferase</keyword>
<name>A0A438GQR1_VITVI</name>
<evidence type="ECO:0000256" key="2">
    <source>
        <dbReference type="ARBA" id="ARBA00022777"/>
    </source>
</evidence>
<dbReference type="PANTHER" id="PTHR28629">
    <property type="entry name" value="TRIOKINASE/FMN CYCLASE"/>
    <property type="match status" value="1"/>
</dbReference>
<proteinExistence type="predicted"/>
<dbReference type="InterPro" id="IPR050861">
    <property type="entry name" value="Dihydroxyacetone_Kinase"/>
</dbReference>
<dbReference type="SMART" id="SM01120">
    <property type="entry name" value="Dak2"/>
    <property type="match status" value="1"/>
</dbReference>
<sequence length="505" mass="56647">MEILVLKETLVEACDCWKFGEEGGGWTSGVLREGYGVGFRKTIRKNWEVFKPGFASLLGMGGESNMWEDEGELVHWSPYFSRQFYDWELEMVEDFLRRIQKHAIWCEIEDRMTWSASRNMKFSVKAFYSFLSLGDVEAFPIRVIGKPWVPTRFEFLHGSYHGKNHDFRLLENKGDFFVGDAFFGKKCENLLGCWEDTTAFGTGFTVLPPYANEAFTSYTKSLGEGVTVKSEILALLEGLLLHYFSSTEANMKNCLRWFEHLQWRSMDVLFWRKALNLPRNLQMEAGSWALKEVFLCMVSLSRPQLLNEQGCILEVAIEAAANSVINLKDWLNEWDSKAGDGDCGSTMFRGATAILEDMKKFYPLNDPAETVNEIGSSIRRAMGGTSGIIYDIFCKAAYAQLKANTKTVVTAKQWKDALEASIAAVSKYGGASAGYRTMLDALIPALTVLQERLDAEDDPVTAFVLSSEAALAGAESTKHMQAQPEVASSQGNIRCCEHVAAPGRR</sequence>
<dbReference type="GO" id="GO:0006071">
    <property type="term" value="P:glycerol metabolic process"/>
    <property type="evidence" value="ECO:0007669"/>
    <property type="project" value="InterPro"/>
</dbReference>
<dbReference type="Proteomes" id="UP000288805">
    <property type="component" value="Unassembled WGS sequence"/>
</dbReference>
<dbReference type="SUPFAM" id="SSF101473">
    <property type="entry name" value="DhaL-like"/>
    <property type="match status" value="1"/>
</dbReference>
<dbReference type="Gene3D" id="1.25.40.340">
    <property type="match status" value="1"/>
</dbReference>
<protein>
    <submittedName>
        <fullName evidence="4">Putative 3,4-dihydroxy-2-butanone kinase</fullName>
    </submittedName>
</protein>
<keyword evidence="2 4" id="KW-0418">Kinase</keyword>
<dbReference type="Pfam" id="PF02734">
    <property type="entry name" value="Dak2"/>
    <property type="match status" value="1"/>
</dbReference>
<dbReference type="AlphaFoldDB" id="A0A438GQR1"/>
<feature type="domain" description="DhaL" evidence="3">
    <location>
        <begin position="311"/>
        <end position="505"/>
    </location>
</feature>
<reference evidence="4 5" key="1">
    <citation type="journal article" date="2018" name="PLoS Genet.">
        <title>Population sequencing reveals clonal diversity and ancestral inbreeding in the grapevine cultivar Chardonnay.</title>
        <authorList>
            <person name="Roach M.J."/>
            <person name="Johnson D.L."/>
            <person name="Bohlmann J."/>
            <person name="van Vuuren H.J."/>
            <person name="Jones S.J."/>
            <person name="Pretorius I.S."/>
            <person name="Schmidt S.A."/>
            <person name="Borneman A.R."/>
        </authorList>
    </citation>
    <scope>NUCLEOTIDE SEQUENCE [LARGE SCALE GENOMIC DNA]</scope>
    <source>
        <strain evidence="5">cv. Chardonnay</strain>
        <tissue evidence="4">Leaf</tissue>
    </source>
</reference>
<dbReference type="PROSITE" id="PS51480">
    <property type="entry name" value="DHAL"/>
    <property type="match status" value="1"/>
</dbReference>
<dbReference type="GO" id="GO:0004371">
    <property type="term" value="F:glycerone kinase activity"/>
    <property type="evidence" value="ECO:0007669"/>
    <property type="project" value="InterPro"/>
</dbReference>
<evidence type="ECO:0000259" key="3">
    <source>
        <dbReference type="PROSITE" id="PS51480"/>
    </source>
</evidence>
<evidence type="ECO:0000313" key="4">
    <source>
        <dbReference type="EMBL" id="RVW74518.1"/>
    </source>
</evidence>
<evidence type="ECO:0000313" key="5">
    <source>
        <dbReference type="Proteomes" id="UP000288805"/>
    </source>
</evidence>
<gene>
    <name evidence="4" type="primary">DHBK_0</name>
    <name evidence="4" type="ORF">CK203_053805</name>
</gene>
<accession>A0A438GQR1</accession>
<organism evidence="4 5">
    <name type="scientific">Vitis vinifera</name>
    <name type="common">Grape</name>
    <dbReference type="NCBI Taxonomy" id="29760"/>
    <lineage>
        <taxon>Eukaryota</taxon>
        <taxon>Viridiplantae</taxon>
        <taxon>Streptophyta</taxon>
        <taxon>Embryophyta</taxon>
        <taxon>Tracheophyta</taxon>
        <taxon>Spermatophyta</taxon>
        <taxon>Magnoliopsida</taxon>
        <taxon>eudicotyledons</taxon>
        <taxon>Gunneridae</taxon>
        <taxon>Pentapetalae</taxon>
        <taxon>rosids</taxon>
        <taxon>Vitales</taxon>
        <taxon>Vitaceae</taxon>
        <taxon>Viteae</taxon>
        <taxon>Vitis</taxon>
    </lineage>
</organism>